<dbReference type="AlphaFoldDB" id="A0AAV7BGR2"/>
<dbReference type="EMBL" id="WNYA01000005">
    <property type="protein sequence ID" value="KAG8571789.1"/>
    <property type="molecule type" value="Genomic_DNA"/>
</dbReference>
<dbReference type="Proteomes" id="UP000824782">
    <property type="component" value="Unassembled WGS sequence"/>
</dbReference>
<accession>A0AAV7BGR2</accession>
<comment type="caution">
    <text evidence="2">The sequence shown here is derived from an EMBL/GenBank/DDBJ whole genome shotgun (WGS) entry which is preliminary data.</text>
</comment>
<protein>
    <submittedName>
        <fullName evidence="2">Uncharacterized protein</fullName>
    </submittedName>
</protein>
<proteinExistence type="predicted"/>
<evidence type="ECO:0000313" key="2">
    <source>
        <dbReference type="EMBL" id="KAG8571789.1"/>
    </source>
</evidence>
<name>A0AAV7BGR2_ENGPU</name>
<keyword evidence="1" id="KW-0175">Coiled coil</keyword>
<sequence length="179" mass="20156">MPTNTLSFNGEEAEPIISQATAATSEFKRRDWEREAKRLRAYGLHATTLAEYFRVGRIPGARRGHLRPTFFAEDPDYTKKFEGLLNKRCMDIILVPEDYLQQSITKLKEQMKATEQQLQDSLWTENTTSGEIRNSYEILRTICSDGSINGSDQQDPLTQCGDPHGADTTLTVLAAIGNI</sequence>
<feature type="coiled-coil region" evidence="1">
    <location>
        <begin position="97"/>
        <end position="124"/>
    </location>
</feature>
<evidence type="ECO:0000256" key="1">
    <source>
        <dbReference type="SAM" id="Coils"/>
    </source>
</evidence>
<evidence type="ECO:0000313" key="3">
    <source>
        <dbReference type="Proteomes" id="UP000824782"/>
    </source>
</evidence>
<keyword evidence="3" id="KW-1185">Reference proteome</keyword>
<gene>
    <name evidence="2" type="ORF">GDO81_011784</name>
</gene>
<organism evidence="2 3">
    <name type="scientific">Engystomops pustulosus</name>
    <name type="common">Tungara frog</name>
    <name type="synonym">Physalaemus pustulosus</name>
    <dbReference type="NCBI Taxonomy" id="76066"/>
    <lineage>
        <taxon>Eukaryota</taxon>
        <taxon>Metazoa</taxon>
        <taxon>Chordata</taxon>
        <taxon>Craniata</taxon>
        <taxon>Vertebrata</taxon>
        <taxon>Euteleostomi</taxon>
        <taxon>Amphibia</taxon>
        <taxon>Batrachia</taxon>
        <taxon>Anura</taxon>
        <taxon>Neobatrachia</taxon>
        <taxon>Hyloidea</taxon>
        <taxon>Leptodactylidae</taxon>
        <taxon>Leiuperinae</taxon>
        <taxon>Engystomops</taxon>
    </lineage>
</organism>
<reference evidence="2" key="1">
    <citation type="thesis" date="2020" institute="ProQuest LLC" country="789 East Eisenhower Parkway, Ann Arbor, MI, USA">
        <title>Comparative Genomics and Chromosome Evolution.</title>
        <authorList>
            <person name="Mudd A.B."/>
        </authorList>
    </citation>
    <scope>NUCLEOTIDE SEQUENCE</scope>
    <source>
        <strain evidence="2">237g6f4</strain>
        <tissue evidence="2">Blood</tissue>
    </source>
</reference>